<dbReference type="SMART" id="SM00321">
    <property type="entry name" value="WSC"/>
    <property type="match status" value="1"/>
</dbReference>
<dbReference type="InterPro" id="IPR051836">
    <property type="entry name" value="Kremen_rcpt"/>
</dbReference>
<dbReference type="GO" id="GO:0005886">
    <property type="term" value="C:plasma membrane"/>
    <property type="evidence" value="ECO:0007669"/>
    <property type="project" value="TreeGrafter"/>
</dbReference>
<dbReference type="InterPro" id="IPR002889">
    <property type="entry name" value="WSC_carb-bd"/>
</dbReference>
<sequence length="210" mass="22602">MNQLEQLLIWLLAFMTCSESISFSYRGCYVDSSSSRDLNGLLGVSNIGELSITFGGYVYNKTTMTHELCGSVCSLGGFRYFGIQVGEQCFCGNSFGVHGAAGESQCSNLCTGNSGQKCGAANRNSVFELSYPNKNVYTVLKQNSLTVISSETSSWPAAAQSDADCLLWCSATADCQAAVFSQLQLECHLLAFAYPPASLTGPDWTLYQRG</sequence>
<keyword evidence="5" id="KW-0472">Membrane</keyword>
<keyword evidence="4" id="KW-1133">Transmembrane helix</keyword>
<organism evidence="9 10">
    <name type="scientific">Macrostomum lignano</name>
    <dbReference type="NCBI Taxonomy" id="282301"/>
    <lineage>
        <taxon>Eukaryota</taxon>
        <taxon>Metazoa</taxon>
        <taxon>Spiralia</taxon>
        <taxon>Lophotrochozoa</taxon>
        <taxon>Platyhelminthes</taxon>
        <taxon>Rhabditophora</taxon>
        <taxon>Macrostomorpha</taxon>
        <taxon>Macrostomida</taxon>
        <taxon>Macrostomidae</taxon>
        <taxon>Macrostomum</taxon>
    </lineage>
</organism>
<dbReference type="Pfam" id="PF01822">
    <property type="entry name" value="WSC"/>
    <property type="match status" value="1"/>
</dbReference>
<keyword evidence="2" id="KW-0812">Transmembrane</keyword>
<evidence type="ECO:0000256" key="6">
    <source>
        <dbReference type="ARBA" id="ARBA00023180"/>
    </source>
</evidence>
<keyword evidence="3 7" id="KW-0732">Signal</keyword>
<feature type="chain" id="PRO_5009845673" evidence="7">
    <location>
        <begin position="21"/>
        <end position="210"/>
    </location>
</feature>
<reference evidence="10 11" key="1">
    <citation type="submission" date="2016-11" db="UniProtKB">
        <authorList>
            <consortium name="WormBaseParasite"/>
        </authorList>
    </citation>
    <scope>IDENTIFICATION</scope>
</reference>
<evidence type="ECO:0000256" key="4">
    <source>
        <dbReference type="ARBA" id="ARBA00022989"/>
    </source>
</evidence>
<evidence type="ECO:0000256" key="7">
    <source>
        <dbReference type="SAM" id="SignalP"/>
    </source>
</evidence>
<evidence type="ECO:0000313" key="10">
    <source>
        <dbReference type="WBParaSite" id="maker-uti_cns_0002633-snap-gene-0.28-mRNA-1"/>
    </source>
</evidence>
<dbReference type="PROSITE" id="PS51212">
    <property type="entry name" value="WSC"/>
    <property type="match status" value="1"/>
</dbReference>
<dbReference type="Proteomes" id="UP000095280">
    <property type="component" value="Unplaced"/>
</dbReference>
<dbReference type="PANTHER" id="PTHR24269:SF16">
    <property type="entry name" value="PROTEIN SLG1"/>
    <property type="match status" value="1"/>
</dbReference>
<evidence type="ECO:0000256" key="1">
    <source>
        <dbReference type="ARBA" id="ARBA00004167"/>
    </source>
</evidence>
<evidence type="ECO:0000256" key="5">
    <source>
        <dbReference type="ARBA" id="ARBA00023136"/>
    </source>
</evidence>
<dbReference type="PANTHER" id="PTHR24269">
    <property type="entry name" value="KREMEN PROTEIN"/>
    <property type="match status" value="1"/>
</dbReference>
<dbReference type="AlphaFoldDB" id="A0A1I8GNZ7"/>
<evidence type="ECO:0000259" key="8">
    <source>
        <dbReference type="PROSITE" id="PS51212"/>
    </source>
</evidence>
<evidence type="ECO:0000313" key="11">
    <source>
        <dbReference type="WBParaSite" id="maker-uti_cns_0004331-snap-gene-0.22-mRNA-1"/>
    </source>
</evidence>
<evidence type="ECO:0000256" key="2">
    <source>
        <dbReference type="ARBA" id="ARBA00022692"/>
    </source>
</evidence>
<name>A0A1I8GNZ7_9PLAT</name>
<dbReference type="WBParaSite" id="maker-uti_cns_0002633-snap-gene-0.28-mRNA-1">
    <property type="protein sequence ID" value="maker-uti_cns_0002633-snap-gene-0.28-mRNA-1"/>
    <property type="gene ID" value="maker-uti_cns_0002633-snap-gene-0.28"/>
</dbReference>
<evidence type="ECO:0000313" key="9">
    <source>
        <dbReference type="Proteomes" id="UP000095280"/>
    </source>
</evidence>
<feature type="domain" description="WSC" evidence="8">
    <location>
        <begin position="22"/>
        <end position="130"/>
    </location>
</feature>
<feature type="signal peptide" evidence="7">
    <location>
        <begin position="1"/>
        <end position="20"/>
    </location>
</feature>
<proteinExistence type="predicted"/>
<accession>A0A1I8GNZ7</accession>
<keyword evidence="6" id="KW-0325">Glycoprotein</keyword>
<evidence type="ECO:0000256" key="3">
    <source>
        <dbReference type="ARBA" id="ARBA00022729"/>
    </source>
</evidence>
<protein>
    <submittedName>
        <fullName evidence="10 11">WSC domain-containing protein</fullName>
    </submittedName>
</protein>
<keyword evidence="9" id="KW-1185">Reference proteome</keyword>
<dbReference type="WBParaSite" id="maker-uti_cns_0004331-snap-gene-0.22-mRNA-1">
    <property type="protein sequence ID" value="maker-uti_cns_0004331-snap-gene-0.22-mRNA-1"/>
    <property type="gene ID" value="maker-uti_cns_0004331-snap-gene-0.22"/>
</dbReference>
<comment type="subcellular location">
    <subcellularLocation>
        <location evidence="1">Membrane</location>
        <topology evidence="1">Single-pass membrane protein</topology>
    </subcellularLocation>
</comment>